<organism evidence="2">
    <name type="scientific">Pongo abelii</name>
    <name type="common">Sumatran orangutan</name>
    <name type="synonym">Pongo pygmaeus abelii</name>
    <dbReference type="NCBI Taxonomy" id="9601"/>
    <lineage>
        <taxon>Eukaryota</taxon>
        <taxon>Metazoa</taxon>
        <taxon>Chordata</taxon>
        <taxon>Craniata</taxon>
        <taxon>Vertebrata</taxon>
        <taxon>Euteleostomi</taxon>
        <taxon>Mammalia</taxon>
        <taxon>Eutheria</taxon>
        <taxon>Euarchontoglires</taxon>
        <taxon>Primates</taxon>
        <taxon>Haplorrhini</taxon>
        <taxon>Catarrhini</taxon>
        <taxon>Hominidae</taxon>
        <taxon>Pongo</taxon>
    </lineage>
</organism>
<comment type="caution">
    <text evidence="2">The sequence shown here is derived from an EMBL/GenBank/DDBJ whole genome shotgun (WGS) entry which is preliminary data.</text>
</comment>
<dbReference type="AlphaFoldDB" id="A0A2J8TPZ8"/>
<evidence type="ECO:0000256" key="1">
    <source>
        <dbReference type="SAM" id="MobiDB-lite"/>
    </source>
</evidence>
<feature type="region of interest" description="Disordered" evidence="1">
    <location>
        <begin position="1"/>
        <end position="96"/>
    </location>
</feature>
<name>A0A2J8TPZ8_PONAB</name>
<protein>
    <submittedName>
        <fullName evidence="2">NGEF isoform 2</fullName>
    </submittedName>
</protein>
<sequence length="96" mass="10843">ELLPEEEETSQADQDIQDKEPHCHIPIKRNSIFNRSIRRKSKAKARDTPERNASCLADSQDNGKSVNDSLTLNIPRSRMPPCRTAMQTGPGAQKMR</sequence>
<dbReference type="EMBL" id="NDHI03003487">
    <property type="protein sequence ID" value="PNJ35094.1"/>
    <property type="molecule type" value="Genomic_DNA"/>
</dbReference>
<evidence type="ECO:0000313" key="2">
    <source>
        <dbReference type="EMBL" id="PNJ35094.1"/>
    </source>
</evidence>
<feature type="compositionally biased region" description="Acidic residues" evidence="1">
    <location>
        <begin position="1"/>
        <end position="10"/>
    </location>
</feature>
<accession>A0A2J8TPZ8</accession>
<gene>
    <name evidence="2" type="ORF">CR201_G0033173</name>
</gene>
<proteinExistence type="predicted"/>
<feature type="compositionally biased region" description="Polar residues" evidence="1">
    <location>
        <begin position="57"/>
        <end position="74"/>
    </location>
</feature>
<reference evidence="2" key="1">
    <citation type="submission" date="2017-12" db="EMBL/GenBank/DDBJ databases">
        <title>High-resolution comparative analysis of great ape genomes.</title>
        <authorList>
            <person name="Pollen A."/>
            <person name="Hastie A."/>
            <person name="Hormozdiari F."/>
            <person name="Dougherty M."/>
            <person name="Liu R."/>
            <person name="Chaisson M."/>
            <person name="Hoppe E."/>
            <person name="Hill C."/>
            <person name="Pang A."/>
            <person name="Hillier L."/>
            <person name="Baker C."/>
            <person name="Armstrong J."/>
            <person name="Shendure J."/>
            <person name="Paten B."/>
            <person name="Wilson R."/>
            <person name="Chao H."/>
            <person name="Schneider V."/>
            <person name="Ventura M."/>
            <person name="Kronenberg Z."/>
            <person name="Murali S."/>
            <person name="Gordon D."/>
            <person name="Cantsilieris S."/>
            <person name="Munson K."/>
            <person name="Nelson B."/>
            <person name="Raja A."/>
            <person name="Underwood J."/>
            <person name="Diekhans M."/>
            <person name="Fiddes I."/>
            <person name="Haussler D."/>
            <person name="Eichler E."/>
        </authorList>
    </citation>
    <scope>NUCLEOTIDE SEQUENCE [LARGE SCALE GENOMIC DNA]</scope>
    <source>
        <strain evidence="2">Susie</strain>
    </source>
</reference>
<feature type="non-terminal residue" evidence="2">
    <location>
        <position position="1"/>
    </location>
</feature>